<sequence length="117" mass="12458">MTLGLWPSEWYVYGAIALLTVCSLITRAGYMLLGDYLPLPDGVRRALRYAPAAALTAIIVPDFLPWHAGTGPSFDVKLVAGLAGIAVFLRTRSAVLVIVAGMTVLWVLRGVLGLFGA</sequence>
<reference evidence="2 4" key="1">
    <citation type="submission" date="2016-06" db="EMBL/GenBank/DDBJ databases">
        <authorList>
            <person name="Kjaerup R.B."/>
            <person name="Dalgaard T.S."/>
            <person name="Juul-Madsen H.R."/>
        </authorList>
    </citation>
    <scope>NUCLEOTIDE SEQUENCE [LARGE SCALE GENOMIC DNA]</scope>
    <source>
        <strain evidence="2">Orrdi1</strain>
    </source>
</reference>
<dbReference type="EMBL" id="FLRC01000026">
    <property type="protein sequence ID" value="SBT26091.1"/>
    <property type="molecule type" value="Genomic_DNA"/>
</dbReference>
<dbReference type="EMBL" id="LT907988">
    <property type="protein sequence ID" value="SOE47852.1"/>
    <property type="molecule type" value="Genomic_DNA"/>
</dbReference>
<dbReference type="RefSeq" id="WP_098020845.1">
    <property type="nucleotide sequence ID" value="NZ_LT907988.1"/>
</dbReference>
<feature type="transmembrane region" description="Helical" evidence="1">
    <location>
        <begin position="12"/>
        <end position="34"/>
    </location>
</feature>
<gene>
    <name evidence="2" type="ORF">ODI_00011</name>
    <name evidence="3" type="ORF">ODI_R1080</name>
</gene>
<evidence type="ECO:0000256" key="1">
    <source>
        <dbReference type="SAM" id="Phobius"/>
    </source>
</evidence>
<feature type="transmembrane region" description="Helical" evidence="1">
    <location>
        <begin position="46"/>
        <end position="66"/>
    </location>
</feature>
<accession>A0A1C3K3K4</accession>
<evidence type="ECO:0000313" key="2">
    <source>
        <dbReference type="EMBL" id="SBT26091.1"/>
    </source>
</evidence>
<dbReference type="AlphaFoldDB" id="A0A1C3K3K4"/>
<evidence type="ECO:0000313" key="3">
    <source>
        <dbReference type="EMBL" id="SOE47852.1"/>
    </source>
</evidence>
<feature type="transmembrane region" description="Helical" evidence="1">
    <location>
        <begin position="78"/>
        <end position="108"/>
    </location>
</feature>
<keyword evidence="1" id="KW-0472">Membrane</keyword>
<keyword evidence="1" id="KW-1133">Transmembrane helix</keyword>
<dbReference type="OrthoDB" id="8638405at2"/>
<dbReference type="Pfam" id="PF05437">
    <property type="entry name" value="AzlD"/>
    <property type="match status" value="1"/>
</dbReference>
<keyword evidence="1" id="KW-0812">Transmembrane</keyword>
<keyword evidence="4" id="KW-1185">Reference proteome</keyword>
<dbReference type="InterPro" id="IPR008407">
    <property type="entry name" value="Brnchd-chn_aa_trnsp_AzlD"/>
</dbReference>
<name>A0A1C3K3K4_9BURK</name>
<proteinExistence type="predicted"/>
<dbReference type="Proteomes" id="UP000078558">
    <property type="component" value="Chromosome I"/>
</dbReference>
<organism evidence="2 4">
    <name type="scientific">Orrella dioscoreae</name>
    <dbReference type="NCBI Taxonomy" id="1851544"/>
    <lineage>
        <taxon>Bacteria</taxon>
        <taxon>Pseudomonadati</taxon>
        <taxon>Pseudomonadota</taxon>
        <taxon>Betaproteobacteria</taxon>
        <taxon>Burkholderiales</taxon>
        <taxon>Alcaligenaceae</taxon>
        <taxon>Orrella</taxon>
    </lineage>
</organism>
<evidence type="ECO:0000313" key="4">
    <source>
        <dbReference type="Proteomes" id="UP000078558"/>
    </source>
</evidence>
<protein>
    <submittedName>
        <fullName evidence="2">Putative conserved inner membrane protein</fullName>
    </submittedName>
</protein>
<dbReference type="KEGG" id="odi:ODI_R1080"/>
<reference evidence="3 4" key="2">
    <citation type="submission" date="2017-08" db="EMBL/GenBank/DDBJ databases">
        <authorList>
            <person name="de Groot N.N."/>
        </authorList>
    </citation>
    <scope>NUCLEOTIDE SEQUENCE [LARGE SCALE GENOMIC DNA]</scope>
    <source>
        <strain evidence="3">Orrdi1</strain>
    </source>
</reference>
<dbReference type="STRING" id="1851544.ODI_00011"/>